<evidence type="ECO:0000256" key="10">
    <source>
        <dbReference type="PROSITE-ProRule" id="PRU00042"/>
    </source>
</evidence>
<comment type="subcellular location">
    <subcellularLocation>
        <location evidence="1">Nucleus</location>
    </subcellularLocation>
</comment>
<organism evidence="13 14">
    <name type="scientific">Caerostris darwini</name>
    <dbReference type="NCBI Taxonomy" id="1538125"/>
    <lineage>
        <taxon>Eukaryota</taxon>
        <taxon>Metazoa</taxon>
        <taxon>Ecdysozoa</taxon>
        <taxon>Arthropoda</taxon>
        <taxon>Chelicerata</taxon>
        <taxon>Arachnida</taxon>
        <taxon>Araneae</taxon>
        <taxon>Araneomorphae</taxon>
        <taxon>Entelegynae</taxon>
        <taxon>Araneoidea</taxon>
        <taxon>Araneidae</taxon>
        <taxon>Caerostris</taxon>
    </lineage>
</organism>
<keyword evidence="14" id="KW-1185">Reference proteome</keyword>
<evidence type="ECO:0000256" key="9">
    <source>
        <dbReference type="ARBA" id="ARBA00023242"/>
    </source>
</evidence>
<name>A0AAV4PG85_9ARAC</name>
<dbReference type="Gene3D" id="3.30.160.60">
    <property type="entry name" value="Classic Zinc Finger"/>
    <property type="match status" value="2"/>
</dbReference>
<dbReference type="EMBL" id="BPLQ01002780">
    <property type="protein sequence ID" value="GIX95659.1"/>
    <property type="molecule type" value="Genomic_DNA"/>
</dbReference>
<feature type="compositionally biased region" description="Low complexity" evidence="11">
    <location>
        <begin position="162"/>
        <end position="180"/>
    </location>
</feature>
<dbReference type="AlphaFoldDB" id="A0AAV4PG85"/>
<proteinExistence type="inferred from homology"/>
<dbReference type="Pfam" id="PF00096">
    <property type="entry name" value="zf-C2H2"/>
    <property type="match status" value="2"/>
</dbReference>
<feature type="domain" description="C2H2-type" evidence="12">
    <location>
        <begin position="217"/>
        <end position="244"/>
    </location>
</feature>
<evidence type="ECO:0000256" key="11">
    <source>
        <dbReference type="SAM" id="MobiDB-lite"/>
    </source>
</evidence>
<keyword evidence="5 10" id="KW-0863">Zinc-finger</keyword>
<accession>A0AAV4PG85</accession>
<dbReference type="GO" id="GO:0005634">
    <property type="term" value="C:nucleus"/>
    <property type="evidence" value="ECO:0007669"/>
    <property type="project" value="UniProtKB-SubCell"/>
</dbReference>
<keyword evidence="8" id="KW-0804">Transcription</keyword>
<gene>
    <name evidence="13" type="ORF">CDAR_552011</name>
</gene>
<evidence type="ECO:0000313" key="14">
    <source>
        <dbReference type="Proteomes" id="UP001054837"/>
    </source>
</evidence>
<dbReference type="GO" id="GO:0010468">
    <property type="term" value="P:regulation of gene expression"/>
    <property type="evidence" value="ECO:0007669"/>
    <property type="project" value="TreeGrafter"/>
</dbReference>
<dbReference type="SMART" id="SM00355">
    <property type="entry name" value="ZnF_C2H2"/>
    <property type="match status" value="2"/>
</dbReference>
<feature type="region of interest" description="Disordered" evidence="11">
    <location>
        <begin position="1"/>
        <end position="53"/>
    </location>
</feature>
<protein>
    <recommendedName>
        <fullName evidence="12">C2H2-type domain-containing protein</fullName>
    </recommendedName>
</protein>
<dbReference type="Proteomes" id="UP001054837">
    <property type="component" value="Unassembled WGS sequence"/>
</dbReference>
<feature type="compositionally biased region" description="Basic and acidic residues" evidence="11">
    <location>
        <begin position="1"/>
        <end position="17"/>
    </location>
</feature>
<dbReference type="InterPro" id="IPR050331">
    <property type="entry name" value="Zinc_finger"/>
</dbReference>
<dbReference type="PROSITE" id="PS00028">
    <property type="entry name" value="ZINC_FINGER_C2H2_1"/>
    <property type="match status" value="2"/>
</dbReference>
<keyword evidence="4" id="KW-0677">Repeat</keyword>
<evidence type="ECO:0000256" key="4">
    <source>
        <dbReference type="ARBA" id="ARBA00022737"/>
    </source>
</evidence>
<feature type="region of interest" description="Disordered" evidence="11">
    <location>
        <begin position="155"/>
        <end position="181"/>
    </location>
</feature>
<feature type="domain" description="C2H2-type" evidence="12">
    <location>
        <begin position="189"/>
        <end position="216"/>
    </location>
</feature>
<dbReference type="InterPro" id="IPR013087">
    <property type="entry name" value="Znf_C2H2_type"/>
</dbReference>
<reference evidence="13 14" key="1">
    <citation type="submission" date="2021-06" db="EMBL/GenBank/DDBJ databases">
        <title>Caerostris darwini draft genome.</title>
        <authorList>
            <person name="Kono N."/>
            <person name="Arakawa K."/>
        </authorList>
    </citation>
    <scope>NUCLEOTIDE SEQUENCE [LARGE SCALE GENOMIC DNA]</scope>
</reference>
<dbReference type="PROSITE" id="PS50157">
    <property type="entry name" value="ZINC_FINGER_C2H2_2"/>
    <property type="match status" value="2"/>
</dbReference>
<dbReference type="PANTHER" id="PTHR16515">
    <property type="entry name" value="PR DOMAIN ZINC FINGER PROTEIN"/>
    <property type="match status" value="1"/>
</dbReference>
<keyword evidence="6" id="KW-0862">Zinc</keyword>
<keyword evidence="3" id="KW-0479">Metal-binding</keyword>
<sequence length="268" mass="29912">MSEDERKADSFGETFKDEAEDPELFGTLRRVQVGRNMQNRPGTGNATSSEPPADLFHRISGPRNPMNFDMGAEGRQNAVRSSENVHQSAEYFFSQRTSNKRNVSNTDDSISGCSVWNKKMLYSEINANENSCQPLDLSIRGASYKTDGIRDGEIGSCRKTQSSTSASSTECSSSAFSSSENSKKKGKKYVCDVCKKGFSRLYGLKRHMEVHTGNKQHVCNICQKAFYQSSNLYSHLRIHAAESFRVQSSPSSLFLSLMSQRSHAFSHH</sequence>
<dbReference type="InterPro" id="IPR036236">
    <property type="entry name" value="Znf_C2H2_sf"/>
</dbReference>
<keyword evidence="7" id="KW-0805">Transcription regulation</keyword>
<evidence type="ECO:0000256" key="6">
    <source>
        <dbReference type="ARBA" id="ARBA00022833"/>
    </source>
</evidence>
<dbReference type="FunFam" id="3.30.160.60:FF:000761">
    <property type="entry name" value="Zinc finger protein 449"/>
    <property type="match status" value="1"/>
</dbReference>
<feature type="compositionally biased region" description="Polar residues" evidence="11">
    <location>
        <begin position="35"/>
        <end position="50"/>
    </location>
</feature>
<evidence type="ECO:0000256" key="3">
    <source>
        <dbReference type="ARBA" id="ARBA00022723"/>
    </source>
</evidence>
<dbReference type="SUPFAM" id="SSF57667">
    <property type="entry name" value="beta-beta-alpha zinc fingers"/>
    <property type="match status" value="1"/>
</dbReference>
<comment type="similarity">
    <text evidence="2">Belongs to the krueppel C2H2-type zinc-finger protein family.</text>
</comment>
<evidence type="ECO:0000256" key="8">
    <source>
        <dbReference type="ARBA" id="ARBA00023163"/>
    </source>
</evidence>
<evidence type="ECO:0000313" key="13">
    <source>
        <dbReference type="EMBL" id="GIX95659.1"/>
    </source>
</evidence>
<keyword evidence="9" id="KW-0539">Nucleus</keyword>
<evidence type="ECO:0000256" key="1">
    <source>
        <dbReference type="ARBA" id="ARBA00004123"/>
    </source>
</evidence>
<evidence type="ECO:0000259" key="12">
    <source>
        <dbReference type="PROSITE" id="PS50157"/>
    </source>
</evidence>
<dbReference type="GO" id="GO:0008270">
    <property type="term" value="F:zinc ion binding"/>
    <property type="evidence" value="ECO:0007669"/>
    <property type="project" value="UniProtKB-KW"/>
</dbReference>
<dbReference type="FunFam" id="3.30.160.60:FF:000688">
    <property type="entry name" value="zinc finger protein 197 isoform X1"/>
    <property type="match status" value="1"/>
</dbReference>
<dbReference type="PANTHER" id="PTHR16515:SF66">
    <property type="entry name" value="C2H2-TYPE DOMAIN-CONTAINING PROTEIN"/>
    <property type="match status" value="1"/>
</dbReference>
<evidence type="ECO:0000256" key="5">
    <source>
        <dbReference type="ARBA" id="ARBA00022771"/>
    </source>
</evidence>
<evidence type="ECO:0000256" key="7">
    <source>
        <dbReference type="ARBA" id="ARBA00023015"/>
    </source>
</evidence>
<comment type="caution">
    <text evidence="13">The sequence shown here is derived from an EMBL/GenBank/DDBJ whole genome shotgun (WGS) entry which is preliminary data.</text>
</comment>
<evidence type="ECO:0000256" key="2">
    <source>
        <dbReference type="ARBA" id="ARBA00006991"/>
    </source>
</evidence>